<evidence type="ECO:0000256" key="2">
    <source>
        <dbReference type="SAM" id="SignalP"/>
    </source>
</evidence>
<evidence type="ECO:0000256" key="1">
    <source>
        <dbReference type="SAM" id="MobiDB-lite"/>
    </source>
</evidence>
<dbReference type="RefSeq" id="WP_268058718.1">
    <property type="nucleotide sequence ID" value="NZ_JAPOHA010000010.1"/>
</dbReference>
<feature type="signal peptide" evidence="2">
    <location>
        <begin position="1"/>
        <end position="21"/>
    </location>
</feature>
<dbReference type="InterPro" id="IPR002931">
    <property type="entry name" value="Transglutaminase-like"/>
</dbReference>
<evidence type="ECO:0000313" key="5">
    <source>
        <dbReference type="Proteomes" id="UP001082703"/>
    </source>
</evidence>
<feature type="region of interest" description="Disordered" evidence="1">
    <location>
        <begin position="29"/>
        <end position="115"/>
    </location>
</feature>
<keyword evidence="5" id="KW-1185">Reference proteome</keyword>
<gene>
    <name evidence="4" type="ORF">OUY18_10390</name>
</gene>
<dbReference type="Pfam" id="PF01841">
    <property type="entry name" value="Transglut_core"/>
    <property type="match status" value="1"/>
</dbReference>
<feature type="compositionally biased region" description="Low complexity" evidence="1">
    <location>
        <begin position="80"/>
        <end position="115"/>
    </location>
</feature>
<evidence type="ECO:0000259" key="3">
    <source>
        <dbReference type="SMART" id="SM00460"/>
    </source>
</evidence>
<dbReference type="InterPro" id="IPR038765">
    <property type="entry name" value="Papain-like_cys_pep_sf"/>
</dbReference>
<protein>
    <submittedName>
        <fullName evidence="4">Transglutaminase-like domain-containing protein</fullName>
    </submittedName>
</protein>
<accession>A0ABT4BUT7</accession>
<reference evidence="4 5" key="1">
    <citation type="submission" date="2022-11" db="EMBL/GenBank/DDBJ databases">
        <authorList>
            <person name="Caiyu Z."/>
        </authorList>
    </citation>
    <scope>NUCLEOTIDE SEQUENCE [LARGE SCALE GENOMIC DNA]</scope>
    <source>
        <strain evidence="4 5">YR-4</strain>
    </source>
</reference>
<feature type="chain" id="PRO_5046664141" evidence="2">
    <location>
        <begin position="22"/>
        <end position="354"/>
    </location>
</feature>
<comment type="caution">
    <text evidence="4">The sequence shown here is derived from an EMBL/GenBank/DDBJ whole genome shotgun (WGS) entry which is preliminary data.</text>
</comment>
<evidence type="ECO:0000313" key="4">
    <source>
        <dbReference type="EMBL" id="MCY1714662.1"/>
    </source>
</evidence>
<feature type="compositionally biased region" description="Low complexity" evidence="1">
    <location>
        <begin position="31"/>
        <end position="49"/>
    </location>
</feature>
<dbReference type="PANTHER" id="PTHR33490:SF3">
    <property type="entry name" value="CONSERVED INTEGRAL MEMBRANE PROTEIN"/>
    <property type="match status" value="1"/>
</dbReference>
<organism evidence="4 5">
    <name type="scientific">Caproiciproducens galactitolivorans</name>
    <dbReference type="NCBI Taxonomy" id="642589"/>
    <lineage>
        <taxon>Bacteria</taxon>
        <taxon>Bacillati</taxon>
        <taxon>Bacillota</taxon>
        <taxon>Clostridia</taxon>
        <taxon>Eubacteriales</taxon>
        <taxon>Acutalibacteraceae</taxon>
        <taxon>Caproiciproducens</taxon>
    </lineage>
</organism>
<dbReference type="SMART" id="SM00460">
    <property type="entry name" value="TGc"/>
    <property type="match status" value="1"/>
</dbReference>
<dbReference type="EMBL" id="JAPOHA010000010">
    <property type="protein sequence ID" value="MCY1714662.1"/>
    <property type="molecule type" value="Genomic_DNA"/>
</dbReference>
<dbReference type="Proteomes" id="UP001082703">
    <property type="component" value="Unassembled WGS sequence"/>
</dbReference>
<name>A0ABT4BUT7_9FIRM</name>
<dbReference type="PANTHER" id="PTHR33490">
    <property type="entry name" value="BLR5614 PROTEIN-RELATED"/>
    <property type="match status" value="1"/>
</dbReference>
<feature type="domain" description="Transglutaminase-like" evidence="3">
    <location>
        <begin position="283"/>
        <end position="338"/>
    </location>
</feature>
<keyword evidence="2" id="KW-0732">Signal</keyword>
<dbReference type="SUPFAM" id="SSF54001">
    <property type="entry name" value="Cysteine proteinases"/>
    <property type="match status" value="1"/>
</dbReference>
<sequence length="354" mass="37135">MRKHQYFFLVFLLVFLLPACAAQNTERPEPASSAVSGAASSEASAVTVSPGADSSGAESQKPPAGESSQNPPPVSRAAQKLPAAPSSRSSSSLSIASSLPPMAAPAKPMPPVTAKMPQASGGSVFAQNGAEIDYSNAAEGYIMVRYSGSATIKVLVYFNGGSSYYQYNISGDGAYVTLPLQSGSGSYRVRFMENVSGNSYAELCSTVLNADVSGSGYPLYPNQFVNYTRSSAAVAKAKSLCAGSASNAQKVAAIYRFITGNIKYDYAKAKSVTAGYLPNVDSTLSSKKGICFDYSALMAAMCRSQGIPTRLVIGNTGAGYHAWNEVYLGGWKRYDSTFAAAGQSAGYYTAEKYY</sequence>
<proteinExistence type="predicted"/>
<dbReference type="Gene3D" id="3.10.620.30">
    <property type="match status" value="1"/>
</dbReference>